<reference evidence="1" key="1">
    <citation type="submission" date="2023-04" db="EMBL/GenBank/DDBJ databases">
        <title>Ambrosiozyma monospora NBRC 10751.</title>
        <authorList>
            <person name="Ichikawa N."/>
            <person name="Sato H."/>
            <person name="Tonouchi N."/>
        </authorList>
    </citation>
    <scope>NUCLEOTIDE SEQUENCE</scope>
    <source>
        <strain evidence="1">NBRC 10751</strain>
    </source>
</reference>
<organism evidence="1 2">
    <name type="scientific">Ambrosiozyma monospora</name>
    <name type="common">Yeast</name>
    <name type="synonym">Endomycopsis monosporus</name>
    <dbReference type="NCBI Taxonomy" id="43982"/>
    <lineage>
        <taxon>Eukaryota</taxon>
        <taxon>Fungi</taxon>
        <taxon>Dikarya</taxon>
        <taxon>Ascomycota</taxon>
        <taxon>Saccharomycotina</taxon>
        <taxon>Pichiomycetes</taxon>
        <taxon>Pichiales</taxon>
        <taxon>Pichiaceae</taxon>
        <taxon>Ambrosiozyma</taxon>
    </lineage>
</organism>
<dbReference type="Proteomes" id="UP001165064">
    <property type="component" value="Unassembled WGS sequence"/>
</dbReference>
<protein>
    <submittedName>
        <fullName evidence="1">Unnamed protein product</fullName>
    </submittedName>
</protein>
<comment type="caution">
    <text evidence="1">The sequence shown here is derived from an EMBL/GenBank/DDBJ whole genome shotgun (WGS) entry which is preliminary data.</text>
</comment>
<evidence type="ECO:0000313" key="2">
    <source>
        <dbReference type="Proteomes" id="UP001165064"/>
    </source>
</evidence>
<accession>A0ACB5T3U3</accession>
<dbReference type="EMBL" id="BSXS01003119">
    <property type="protein sequence ID" value="GME80570.1"/>
    <property type="molecule type" value="Genomic_DNA"/>
</dbReference>
<gene>
    <name evidence="1" type="ORF">Amon02_000451100</name>
</gene>
<name>A0ACB5T3U3_AMBMO</name>
<proteinExistence type="predicted"/>
<keyword evidence="2" id="KW-1185">Reference proteome</keyword>
<evidence type="ECO:0000313" key="1">
    <source>
        <dbReference type="EMBL" id="GME80570.1"/>
    </source>
</evidence>
<sequence>MVVKLCSSTSPLLTRSISTSRSIGSSLRYIIPTIDYRPTKNIITQSQHNQKNTIIPNYRFLSTSGNGIGRPPLPPNNFPPTHFQDQSNIPLPYDQLSKQQPHSQPHIQSQDHVGQDPQQSISNPEYQFTIKELLSNPQTRTATIRLIFFMFCINLITLYNYYESEEENIQLQDEVVQVWESYDQKDISQTVMAVHIGMLKKQLMDVGLVPVPSSKAIEMSKSLLSFDRRDDNGQLLIFVDQKSPMYSLIPFHSEYNVSQIPKFKDI</sequence>